<feature type="region of interest" description="Disordered" evidence="1">
    <location>
        <begin position="72"/>
        <end position="126"/>
    </location>
</feature>
<organism evidence="2 3">
    <name type="scientific">Caenorhabditis nigoni</name>
    <dbReference type="NCBI Taxonomy" id="1611254"/>
    <lineage>
        <taxon>Eukaryota</taxon>
        <taxon>Metazoa</taxon>
        <taxon>Ecdysozoa</taxon>
        <taxon>Nematoda</taxon>
        <taxon>Chromadorea</taxon>
        <taxon>Rhabditida</taxon>
        <taxon>Rhabditina</taxon>
        <taxon>Rhabditomorpha</taxon>
        <taxon>Rhabditoidea</taxon>
        <taxon>Rhabditidae</taxon>
        <taxon>Peloderinae</taxon>
        <taxon>Caenorhabditis</taxon>
    </lineage>
</organism>
<proteinExistence type="predicted"/>
<accession>A0A2G5TNQ4</accession>
<evidence type="ECO:0000256" key="1">
    <source>
        <dbReference type="SAM" id="MobiDB-lite"/>
    </source>
</evidence>
<evidence type="ECO:0000313" key="2">
    <source>
        <dbReference type="EMBL" id="PIC28646.1"/>
    </source>
</evidence>
<reference evidence="3" key="1">
    <citation type="submission" date="2017-10" db="EMBL/GenBank/DDBJ databases">
        <title>Rapid genome shrinkage in a self-fertile nematode reveals novel sperm competition proteins.</title>
        <authorList>
            <person name="Yin D."/>
            <person name="Schwarz E.M."/>
            <person name="Thomas C.G."/>
            <person name="Felde R.L."/>
            <person name="Korf I.F."/>
            <person name="Cutter A.D."/>
            <person name="Schartner C.M."/>
            <person name="Ralston E.J."/>
            <person name="Meyer B.J."/>
            <person name="Haag E.S."/>
        </authorList>
    </citation>
    <scope>NUCLEOTIDE SEQUENCE [LARGE SCALE GENOMIC DNA]</scope>
    <source>
        <strain evidence="3">JU1422</strain>
    </source>
</reference>
<gene>
    <name evidence="2" type="primary">Cnig_chr_V.g20492</name>
    <name evidence="2" type="ORF">B9Z55_020492</name>
</gene>
<name>A0A2G5TNQ4_9PELO</name>
<keyword evidence="3" id="KW-1185">Reference proteome</keyword>
<dbReference type="AlphaFoldDB" id="A0A2G5TNQ4"/>
<evidence type="ECO:0000313" key="3">
    <source>
        <dbReference type="Proteomes" id="UP000230233"/>
    </source>
</evidence>
<protein>
    <submittedName>
        <fullName evidence="2">Uncharacterized protein</fullName>
    </submittedName>
</protein>
<feature type="compositionally biased region" description="Basic and acidic residues" evidence="1">
    <location>
        <begin position="1"/>
        <end position="19"/>
    </location>
</feature>
<feature type="compositionally biased region" description="Basic residues" evidence="1">
    <location>
        <begin position="90"/>
        <end position="101"/>
    </location>
</feature>
<dbReference type="Proteomes" id="UP000230233">
    <property type="component" value="Chromosome V"/>
</dbReference>
<comment type="caution">
    <text evidence="2">The sequence shown here is derived from an EMBL/GenBank/DDBJ whole genome shotgun (WGS) entry which is preliminary data.</text>
</comment>
<sequence>MMGEKEKEDGIAGADDRTNGRTAEQYNRQRGLSLFLYVTHINTVSLSLVPLKEESGQLYSGTIRDAALKDTRQAEDVHAGMGSRRNDSRRWRRRIRRRRQHYTPFGVPHPGWQQDLEEEKDATGSF</sequence>
<dbReference type="EMBL" id="PDUG01000005">
    <property type="protein sequence ID" value="PIC28646.1"/>
    <property type="molecule type" value="Genomic_DNA"/>
</dbReference>
<feature type="region of interest" description="Disordered" evidence="1">
    <location>
        <begin position="1"/>
        <end position="24"/>
    </location>
</feature>
<feature type="compositionally biased region" description="Basic and acidic residues" evidence="1">
    <location>
        <begin position="72"/>
        <end position="89"/>
    </location>
</feature>